<evidence type="ECO:0000313" key="1">
    <source>
        <dbReference type="EMBL" id="JAI01960.1"/>
    </source>
</evidence>
<reference evidence="1" key="2">
    <citation type="journal article" date="2015" name="Fish Shellfish Immunol.">
        <title>Early steps in the European eel (Anguilla anguilla)-Vibrio vulnificus interaction in the gills: Role of the RtxA13 toxin.</title>
        <authorList>
            <person name="Callol A."/>
            <person name="Pajuelo D."/>
            <person name="Ebbesson L."/>
            <person name="Teles M."/>
            <person name="MacKenzie S."/>
            <person name="Amaro C."/>
        </authorList>
    </citation>
    <scope>NUCLEOTIDE SEQUENCE</scope>
</reference>
<protein>
    <submittedName>
        <fullName evidence="1">Uncharacterized protein</fullName>
    </submittedName>
</protein>
<reference evidence="1" key="1">
    <citation type="submission" date="2014-11" db="EMBL/GenBank/DDBJ databases">
        <authorList>
            <person name="Amaro Gonzalez C."/>
        </authorList>
    </citation>
    <scope>NUCLEOTIDE SEQUENCE</scope>
</reference>
<name>A0A0E9XH33_ANGAN</name>
<proteinExistence type="predicted"/>
<accession>A0A0E9XH33</accession>
<dbReference type="EMBL" id="GBXM01006618">
    <property type="protein sequence ID" value="JAI01960.1"/>
    <property type="molecule type" value="Transcribed_RNA"/>
</dbReference>
<sequence>MRRCRNSTNHQGAETREMFGVSSQSWKYRGRIVQIFLCRLKT</sequence>
<dbReference type="AlphaFoldDB" id="A0A0E9XH33"/>
<organism evidence="1">
    <name type="scientific">Anguilla anguilla</name>
    <name type="common">European freshwater eel</name>
    <name type="synonym">Muraena anguilla</name>
    <dbReference type="NCBI Taxonomy" id="7936"/>
    <lineage>
        <taxon>Eukaryota</taxon>
        <taxon>Metazoa</taxon>
        <taxon>Chordata</taxon>
        <taxon>Craniata</taxon>
        <taxon>Vertebrata</taxon>
        <taxon>Euteleostomi</taxon>
        <taxon>Actinopterygii</taxon>
        <taxon>Neopterygii</taxon>
        <taxon>Teleostei</taxon>
        <taxon>Anguilliformes</taxon>
        <taxon>Anguillidae</taxon>
        <taxon>Anguilla</taxon>
    </lineage>
</organism>